<protein>
    <recommendedName>
        <fullName evidence="3">Lipoprotein</fullName>
    </recommendedName>
</protein>
<accession>A0ABU5H7R0</accession>
<dbReference type="RefSeq" id="WP_321548106.1">
    <property type="nucleotide sequence ID" value="NZ_JAXIVS010000008.1"/>
</dbReference>
<evidence type="ECO:0008006" key="3">
    <source>
        <dbReference type="Google" id="ProtNLM"/>
    </source>
</evidence>
<dbReference type="EMBL" id="JAXIVS010000008">
    <property type="protein sequence ID" value="MDY7229380.1"/>
    <property type="molecule type" value="Genomic_DNA"/>
</dbReference>
<dbReference type="PROSITE" id="PS51257">
    <property type="entry name" value="PROKAR_LIPOPROTEIN"/>
    <property type="match status" value="1"/>
</dbReference>
<evidence type="ECO:0000313" key="1">
    <source>
        <dbReference type="EMBL" id="MDY7229380.1"/>
    </source>
</evidence>
<proteinExistence type="predicted"/>
<organism evidence="1 2">
    <name type="scientific">Hyalangium rubrum</name>
    <dbReference type="NCBI Taxonomy" id="3103134"/>
    <lineage>
        <taxon>Bacteria</taxon>
        <taxon>Pseudomonadati</taxon>
        <taxon>Myxococcota</taxon>
        <taxon>Myxococcia</taxon>
        <taxon>Myxococcales</taxon>
        <taxon>Cystobacterineae</taxon>
        <taxon>Archangiaceae</taxon>
        <taxon>Hyalangium</taxon>
    </lineage>
</organism>
<reference evidence="1 2" key="1">
    <citation type="submission" date="2023-12" db="EMBL/GenBank/DDBJ databases">
        <title>the genome sequence of Hyalangium sp. s54d21.</title>
        <authorList>
            <person name="Zhang X."/>
        </authorList>
    </citation>
    <scope>NUCLEOTIDE SEQUENCE [LARGE SCALE GENOMIC DNA]</scope>
    <source>
        <strain evidence="2">s54d21</strain>
    </source>
</reference>
<keyword evidence="2" id="KW-1185">Reference proteome</keyword>
<evidence type="ECO:0000313" key="2">
    <source>
        <dbReference type="Proteomes" id="UP001291309"/>
    </source>
</evidence>
<sequence length="329" mass="35868">MHSRRNSLPPRNRRLRRTVARLLVAVPALSLTGCPSGDDGGCIPYDGGPARGGSYETLLDGGVPTNENCMEVCLRRWTNTERCEVQTSPATYLDGGQGVSTTTYCHYYSPGGCASDGRLPEGLLEPRVEAHCALGAHFAQVAWMEAASVPAFLRLADELKAHGAPEGLVRAARRSAGDEVRHTRVAGALARRHGASVPEVELRPFSSRSLEDMVLENAREGCVRETFGAVVAAWQARHAQDAQVREELGRIAEDELRHAELAWAVDAWAAEQLTPAERQRVRTARIEAFHELERLLAEQALEDVLIQQAGLPSRDAALHLLRGLQPLIA</sequence>
<name>A0ABU5H7R0_9BACT</name>
<comment type="caution">
    <text evidence="1">The sequence shown here is derived from an EMBL/GenBank/DDBJ whole genome shotgun (WGS) entry which is preliminary data.</text>
</comment>
<dbReference type="Proteomes" id="UP001291309">
    <property type="component" value="Unassembled WGS sequence"/>
</dbReference>
<gene>
    <name evidence="1" type="ORF">SYV04_23505</name>
</gene>
<dbReference type="InterPro" id="IPR009078">
    <property type="entry name" value="Ferritin-like_SF"/>
</dbReference>
<dbReference type="SUPFAM" id="SSF47240">
    <property type="entry name" value="Ferritin-like"/>
    <property type="match status" value="1"/>
</dbReference>